<accession>A0A6A7BSY5</accession>
<proteinExistence type="predicted"/>
<protein>
    <recommendedName>
        <fullName evidence="1">DUF2293 domain-containing protein</fullName>
    </recommendedName>
</protein>
<evidence type="ECO:0000259" key="1">
    <source>
        <dbReference type="Pfam" id="PF10056"/>
    </source>
</evidence>
<dbReference type="InterPro" id="IPR018744">
    <property type="entry name" value="DUF2293"/>
</dbReference>
<organism evidence="2 3">
    <name type="scientific">Piedraia hortae CBS 480.64</name>
    <dbReference type="NCBI Taxonomy" id="1314780"/>
    <lineage>
        <taxon>Eukaryota</taxon>
        <taxon>Fungi</taxon>
        <taxon>Dikarya</taxon>
        <taxon>Ascomycota</taxon>
        <taxon>Pezizomycotina</taxon>
        <taxon>Dothideomycetes</taxon>
        <taxon>Dothideomycetidae</taxon>
        <taxon>Capnodiales</taxon>
        <taxon>Piedraiaceae</taxon>
        <taxon>Piedraia</taxon>
    </lineage>
</organism>
<gene>
    <name evidence="2" type="ORF">K470DRAFT_156763</name>
</gene>
<evidence type="ECO:0000313" key="3">
    <source>
        <dbReference type="Proteomes" id="UP000799421"/>
    </source>
</evidence>
<dbReference type="AlphaFoldDB" id="A0A6A7BSY5"/>
<name>A0A6A7BSY5_9PEZI</name>
<reference evidence="2" key="1">
    <citation type="journal article" date="2020" name="Stud. Mycol.">
        <title>101 Dothideomycetes genomes: a test case for predicting lifestyles and emergence of pathogens.</title>
        <authorList>
            <person name="Haridas S."/>
            <person name="Albert R."/>
            <person name="Binder M."/>
            <person name="Bloem J."/>
            <person name="Labutti K."/>
            <person name="Salamov A."/>
            <person name="Andreopoulos B."/>
            <person name="Baker S."/>
            <person name="Barry K."/>
            <person name="Bills G."/>
            <person name="Bluhm B."/>
            <person name="Cannon C."/>
            <person name="Castanera R."/>
            <person name="Culley D."/>
            <person name="Daum C."/>
            <person name="Ezra D."/>
            <person name="Gonzalez J."/>
            <person name="Henrissat B."/>
            <person name="Kuo A."/>
            <person name="Liang C."/>
            <person name="Lipzen A."/>
            <person name="Lutzoni F."/>
            <person name="Magnuson J."/>
            <person name="Mondo S."/>
            <person name="Nolan M."/>
            <person name="Ohm R."/>
            <person name="Pangilinan J."/>
            <person name="Park H.-J."/>
            <person name="Ramirez L."/>
            <person name="Alfaro M."/>
            <person name="Sun H."/>
            <person name="Tritt A."/>
            <person name="Yoshinaga Y."/>
            <person name="Zwiers L.-H."/>
            <person name="Turgeon B."/>
            <person name="Goodwin S."/>
            <person name="Spatafora J."/>
            <person name="Crous P."/>
            <person name="Grigoriev I."/>
        </authorList>
    </citation>
    <scope>NUCLEOTIDE SEQUENCE</scope>
    <source>
        <strain evidence="2">CBS 480.64</strain>
    </source>
</reference>
<dbReference type="EMBL" id="MU006026">
    <property type="protein sequence ID" value="KAF2857825.1"/>
    <property type="molecule type" value="Genomic_DNA"/>
</dbReference>
<feature type="domain" description="DUF2293" evidence="1">
    <location>
        <begin position="5"/>
        <end position="88"/>
    </location>
</feature>
<dbReference type="Pfam" id="PF10056">
    <property type="entry name" value="DUF2293"/>
    <property type="match status" value="1"/>
</dbReference>
<evidence type="ECO:0000313" key="2">
    <source>
        <dbReference type="EMBL" id="KAF2857825.1"/>
    </source>
</evidence>
<dbReference type="CDD" id="cd14279">
    <property type="entry name" value="CUE"/>
    <property type="match status" value="1"/>
</dbReference>
<dbReference type="OrthoDB" id="5381833at2759"/>
<dbReference type="Proteomes" id="UP000799421">
    <property type="component" value="Unassembled WGS sequence"/>
</dbReference>
<sequence length="90" mass="10515">MESWALKDLFPQIPADDLERVLDFCVIKPFAYDLSRSKSWNSKRLNSFAIAHGRHAHTNYESLLKQGVNKFEARKNTSHQVDTVLRRWSP</sequence>
<keyword evidence="3" id="KW-1185">Reference proteome</keyword>